<dbReference type="Proteomes" id="UP001185779">
    <property type="component" value="Unassembled WGS sequence"/>
</dbReference>
<dbReference type="AlphaFoldDB" id="A0AAE4R7U9"/>
<dbReference type="Proteomes" id="UP001185922">
    <property type="component" value="Unassembled WGS sequence"/>
</dbReference>
<evidence type="ECO:0000256" key="8">
    <source>
        <dbReference type="SAM" id="MobiDB-lite"/>
    </source>
</evidence>
<dbReference type="NCBIfam" id="NF006916">
    <property type="entry name" value="PRK09407.1"/>
    <property type="match status" value="1"/>
</dbReference>
<dbReference type="GO" id="GO:0036243">
    <property type="term" value="F:succinate-semialdehyde dehydrogenase (NADP+) activity"/>
    <property type="evidence" value="ECO:0007669"/>
    <property type="project" value="UniProtKB-EC"/>
</dbReference>
<name>A0AAE4R7U9_9ACTN</name>
<protein>
    <recommendedName>
        <fullName evidence="4">succinate-semialdehyde dehydrogenase (NADP(+))</fullName>
        <ecNumber evidence="4">1.2.1.79</ecNumber>
    </recommendedName>
</protein>
<comment type="catalytic activity">
    <reaction evidence="5">
        <text>succinate semialdehyde + NADP(+) + H2O = succinate + NADPH + 2 H(+)</text>
        <dbReference type="Rhea" id="RHEA:13213"/>
        <dbReference type="ChEBI" id="CHEBI:15377"/>
        <dbReference type="ChEBI" id="CHEBI:15378"/>
        <dbReference type="ChEBI" id="CHEBI:30031"/>
        <dbReference type="ChEBI" id="CHEBI:57706"/>
        <dbReference type="ChEBI" id="CHEBI:57783"/>
        <dbReference type="ChEBI" id="CHEBI:58349"/>
        <dbReference type="EC" id="1.2.1.79"/>
    </reaction>
</comment>
<keyword evidence="2" id="KW-0521">NADP</keyword>
<organism evidence="11 13">
    <name type="scientific">Gordonia amicalis</name>
    <dbReference type="NCBI Taxonomy" id="89053"/>
    <lineage>
        <taxon>Bacteria</taxon>
        <taxon>Bacillati</taxon>
        <taxon>Actinomycetota</taxon>
        <taxon>Actinomycetes</taxon>
        <taxon>Mycobacteriales</taxon>
        <taxon>Gordoniaceae</taxon>
        <taxon>Gordonia</taxon>
    </lineage>
</organism>
<keyword evidence="3 7" id="KW-0560">Oxidoreductase</keyword>
<evidence type="ECO:0000313" key="11">
    <source>
        <dbReference type="EMBL" id="MDV6314654.1"/>
    </source>
</evidence>
<feature type="domain" description="Aldehyde dehydrogenase" evidence="9">
    <location>
        <begin position="44"/>
        <end position="500"/>
    </location>
</feature>
<comment type="similarity">
    <text evidence="1 7">Belongs to the aldehyde dehydrogenase family.</text>
</comment>
<evidence type="ECO:0000313" key="12">
    <source>
        <dbReference type="Proteomes" id="UP001185779"/>
    </source>
</evidence>
<dbReference type="GeneID" id="77170550"/>
<dbReference type="RefSeq" id="WP_268896883.1">
    <property type="nucleotide sequence ID" value="NZ_CP091855.1"/>
</dbReference>
<gene>
    <name evidence="10" type="ORF">R3P94_18435</name>
    <name evidence="11" type="ORF">R3Q15_22760</name>
</gene>
<dbReference type="Pfam" id="PF00171">
    <property type="entry name" value="Aldedh"/>
    <property type="match status" value="1"/>
</dbReference>
<dbReference type="PROSITE" id="PS00687">
    <property type="entry name" value="ALDEHYDE_DEHYDR_GLU"/>
    <property type="match status" value="1"/>
</dbReference>
<feature type="region of interest" description="Disordered" evidence="8">
    <location>
        <begin position="1"/>
        <end position="23"/>
    </location>
</feature>
<proteinExistence type="inferred from homology"/>
<dbReference type="InterPro" id="IPR016161">
    <property type="entry name" value="Ald_DH/histidinol_DH"/>
</dbReference>
<keyword evidence="12" id="KW-1185">Reference proteome</keyword>
<feature type="active site" evidence="6">
    <location>
        <position position="273"/>
    </location>
</feature>
<evidence type="ECO:0000256" key="4">
    <source>
        <dbReference type="ARBA" id="ARBA00039122"/>
    </source>
</evidence>
<dbReference type="InterPro" id="IPR016162">
    <property type="entry name" value="Ald_DH_N"/>
</dbReference>
<dbReference type="Gene3D" id="3.40.605.10">
    <property type="entry name" value="Aldehyde Dehydrogenase, Chain A, domain 1"/>
    <property type="match status" value="1"/>
</dbReference>
<evidence type="ECO:0000256" key="2">
    <source>
        <dbReference type="ARBA" id="ARBA00022857"/>
    </source>
</evidence>
<reference evidence="11 12" key="1">
    <citation type="submission" date="2023-10" db="EMBL/GenBank/DDBJ databases">
        <title>Development of a sustainable strategy for remediation of hydrocarbon-contaminated territories based on the waste exchange concept.</title>
        <authorList>
            <person name="Krivoruchko A."/>
        </authorList>
    </citation>
    <scope>NUCLEOTIDE SEQUENCE</scope>
    <source>
        <strain evidence="10 12">IEGM 1266</strain>
        <strain evidence="11">IEGM 1279</strain>
    </source>
</reference>
<dbReference type="PANTHER" id="PTHR11699">
    <property type="entry name" value="ALDEHYDE DEHYDROGENASE-RELATED"/>
    <property type="match status" value="1"/>
</dbReference>
<dbReference type="EMBL" id="JAWLKI010000024">
    <property type="protein sequence ID" value="MDV6309253.1"/>
    <property type="molecule type" value="Genomic_DNA"/>
</dbReference>
<evidence type="ECO:0000256" key="1">
    <source>
        <dbReference type="ARBA" id="ARBA00009986"/>
    </source>
</evidence>
<evidence type="ECO:0000256" key="5">
    <source>
        <dbReference type="ARBA" id="ARBA00048559"/>
    </source>
</evidence>
<dbReference type="EMBL" id="JAWLKH010000042">
    <property type="protein sequence ID" value="MDV6314654.1"/>
    <property type="molecule type" value="Genomic_DNA"/>
</dbReference>
<evidence type="ECO:0000256" key="6">
    <source>
        <dbReference type="PROSITE-ProRule" id="PRU10007"/>
    </source>
</evidence>
<feature type="compositionally biased region" description="Polar residues" evidence="8">
    <location>
        <begin position="1"/>
        <end position="13"/>
    </location>
</feature>
<dbReference type="InterPro" id="IPR016163">
    <property type="entry name" value="Ald_DH_C"/>
</dbReference>
<evidence type="ECO:0000313" key="10">
    <source>
        <dbReference type="EMBL" id="MDV6309253.1"/>
    </source>
</evidence>
<dbReference type="EC" id="1.2.1.79" evidence="4"/>
<evidence type="ECO:0000256" key="3">
    <source>
        <dbReference type="ARBA" id="ARBA00023002"/>
    </source>
</evidence>
<dbReference type="SUPFAM" id="SSF53720">
    <property type="entry name" value="ALDH-like"/>
    <property type="match status" value="1"/>
</dbReference>
<dbReference type="FunFam" id="3.40.309.10:FF:000009">
    <property type="entry name" value="Aldehyde dehydrogenase A"/>
    <property type="match status" value="1"/>
</dbReference>
<dbReference type="FunFam" id="3.40.605.10:FF:000010">
    <property type="entry name" value="N-succinylglutamate 5-semialdehyde dehydrogenase"/>
    <property type="match status" value="1"/>
</dbReference>
<dbReference type="InterPro" id="IPR015590">
    <property type="entry name" value="Aldehyde_DH_dom"/>
</dbReference>
<dbReference type="InterPro" id="IPR029510">
    <property type="entry name" value="Ald_DH_CS_GLU"/>
</dbReference>
<evidence type="ECO:0000313" key="13">
    <source>
        <dbReference type="Proteomes" id="UP001185922"/>
    </source>
</evidence>
<dbReference type="Gene3D" id="3.40.309.10">
    <property type="entry name" value="Aldehyde Dehydrogenase, Chain A, domain 2"/>
    <property type="match status" value="1"/>
</dbReference>
<evidence type="ECO:0000259" key="9">
    <source>
        <dbReference type="Pfam" id="PF00171"/>
    </source>
</evidence>
<evidence type="ECO:0000256" key="7">
    <source>
        <dbReference type="RuleBase" id="RU003345"/>
    </source>
</evidence>
<accession>A0AAE4R7U9</accession>
<comment type="caution">
    <text evidence="11">The sequence shown here is derived from an EMBL/GenBank/DDBJ whole genome shotgun (WGS) entry which is preliminary data.</text>
</comment>
<sequence length="536" mass="56609">MSTEHPPTAQSQHFTEEPDMPKPTADYFARLGALVAIDDAASRPTRPVLEAFSGTEMATIPVATAEDLETAVDRARQAQQGWAARTPAERAQVIDKFSALVYRNAEALMDIAQAETGKARIYAQEEVLDVAITARHYATNGPKLLADRKVKGMLPGATSVRVRHLPKGVIGVISPWNYPLTLAVSDAVAALVAGNGVVIKPDSQTPYCALALAELLYQAGLPRELYAVVPGPGGVVGQAIMASTDYVMFTGSSATGATLAEQAGRRLIGFSAELGGKNPMVVTANADIANAVQGAARAAFSNSGQLCISIERIYVDKQIADEFAERFAAFVSMMKLSGTYDFTADMGSLASAAQIDTAEAHVQDAVAKGAKVLAGGKRRPDLGPFFFEPTVLTDVTDDMVCYGNETFGPVVSIYPVDSTDEAVKLANDTEYGLNASVFAGSSAEAQAVAERLRAGTVNINEGYAAAWASTAAPMGGMGISGVGRRHGEEGLLKYTEAQTIAEQRFIGIDRAPLVPKNIYRAITPTAVRALKYLPGR</sequence>